<accession>A0A0C2RZ52</accession>
<proteinExistence type="predicted"/>
<evidence type="ECO:0000256" key="4">
    <source>
        <dbReference type="ARBA" id="ARBA00029500"/>
    </source>
</evidence>
<dbReference type="PROSITE" id="PS50045">
    <property type="entry name" value="SIGMA54_INTERACT_4"/>
    <property type="match status" value="1"/>
</dbReference>
<dbReference type="GO" id="GO:0006355">
    <property type="term" value="P:regulation of DNA-templated transcription"/>
    <property type="evidence" value="ECO:0007669"/>
    <property type="project" value="InterPro"/>
</dbReference>
<dbReference type="InterPro" id="IPR000014">
    <property type="entry name" value="PAS"/>
</dbReference>
<dbReference type="InterPro" id="IPR002078">
    <property type="entry name" value="Sigma_54_int"/>
</dbReference>
<dbReference type="SMART" id="SM00382">
    <property type="entry name" value="AAA"/>
    <property type="match status" value="1"/>
</dbReference>
<dbReference type="Gene3D" id="1.10.10.60">
    <property type="entry name" value="Homeodomain-like"/>
    <property type="match status" value="1"/>
</dbReference>
<dbReference type="PANTHER" id="PTHR32071:SF57">
    <property type="entry name" value="C4-DICARBOXYLATE TRANSPORT TRANSCRIPTIONAL REGULATORY PROTEIN DCTD"/>
    <property type="match status" value="1"/>
</dbReference>
<dbReference type="InterPro" id="IPR003593">
    <property type="entry name" value="AAA+_ATPase"/>
</dbReference>
<dbReference type="RefSeq" id="WP_041058491.1">
    <property type="nucleotide sequence ID" value="NZ_JXRR01000015.1"/>
</dbReference>
<dbReference type="Gene3D" id="1.10.8.60">
    <property type="match status" value="1"/>
</dbReference>
<dbReference type="InterPro" id="IPR009057">
    <property type="entry name" value="Homeodomain-like_sf"/>
</dbReference>
<evidence type="ECO:0000313" key="9">
    <source>
        <dbReference type="Proteomes" id="UP000031972"/>
    </source>
</evidence>
<evidence type="ECO:0000259" key="7">
    <source>
        <dbReference type="PROSITE" id="PS50112"/>
    </source>
</evidence>
<dbReference type="Gene3D" id="3.30.450.20">
    <property type="entry name" value="PAS domain"/>
    <property type="match status" value="1"/>
</dbReference>
<dbReference type="InterPro" id="IPR030828">
    <property type="entry name" value="HTH_TyrR"/>
</dbReference>
<dbReference type="EMBL" id="JXRR01000015">
    <property type="protein sequence ID" value="KIL47064.1"/>
    <property type="molecule type" value="Genomic_DNA"/>
</dbReference>
<keyword evidence="9" id="KW-1185">Reference proteome</keyword>
<dbReference type="GO" id="GO:0003677">
    <property type="term" value="F:DNA binding"/>
    <property type="evidence" value="ECO:0007669"/>
    <property type="project" value="UniProtKB-KW"/>
</dbReference>
<reference evidence="8 9" key="1">
    <citation type="submission" date="2015-01" db="EMBL/GenBank/DDBJ databases">
        <title>Jeotgalibacillus campisalis genome sequencing.</title>
        <authorList>
            <person name="Goh K.M."/>
            <person name="Chan K.-G."/>
            <person name="Yaakop A.S."/>
            <person name="Ee R."/>
            <person name="Gan H.M."/>
            <person name="Chan C.S."/>
        </authorList>
    </citation>
    <scope>NUCLEOTIDE SEQUENCE [LARGE SCALE GENOMIC DNA]</scope>
    <source>
        <strain evidence="8 9">SF-57</strain>
    </source>
</reference>
<dbReference type="PATRIC" id="fig|220754.4.peg.2402"/>
<dbReference type="PANTHER" id="PTHR32071">
    <property type="entry name" value="TRANSCRIPTIONAL REGULATORY PROTEIN"/>
    <property type="match status" value="1"/>
</dbReference>
<name>A0A0C2RZ52_9BACL</name>
<evidence type="ECO:0000256" key="1">
    <source>
        <dbReference type="ARBA" id="ARBA00022741"/>
    </source>
</evidence>
<dbReference type="SUPFAM" id="SSF46689">
    <property type="entry name" value="Homeodomain-like"/>
    <property type="match status" value="1"/>
</dbReference>
<gene>
    <name evidence="8" type="ORF">KR50_23860</name>
</gene>
<dbReference type="AlphaFoldDB" id="A0A0C2RZ52"/>
<dbReference type="CDD" id="cd00009">
    <property type="entry name" value="AAA"/>
    <property type="match status" value="1"/>
</dbReference>
<dbReference type="Pfam" id="PF00158">
    <property type="entry name" value="Sigma54_activat"/>
    <property type="match status" value="1"/>
</dbReference>
<dbReference type="Proteomes" id="UP000031972">
    <property type="component" value="Unassembled WGS sequence"/>
</dbReference>
<evidence type="ECO:0000256" key="2">
    <source>
        <dbReference type="ARBA" id="ARBA00022797"/>
    </source>
</evidence>
<comment type="caution">
    <text evidence="8">The sequence shown here is derived from an EMBL/GenBank/DDBJ whole genome shotgun (WGS) entry which is preliminary data.</text>
</comment>
<evidence type="ECO:0000313" key="8">
    <source>
        <dbReference type="EMBL" id="KIL47064.1"/>
    </source>
</evidence>
<dbReference type="GO" id="GO:0005524">
    <property type="term" value="F:ATP binding"/>
    <property type="evidence" value="ECO:0007669"/>
    <property type="project" value="UniProtKB-KW"/>
</dbReference>
<dbReference type="InterPro" id="IPR027417">
    <property type="entry name" value="P-loop_NTPase"/>
</dbReference>
<dbReference type="InterPro" id="IPR058031">
    <property type="entry name" value="AAA_lid_NorR"/>
</dbReference>
<protein>
    <recommendedName>
        <fullName evidence="4">HTH-type transcriptional regulatory protein TyrR</fullName>
    </recommendedName>
</protein>
<keyword evidence="2" id="KW-0058">Aromatic hydrocarbons catabolism</keyword>
<dbReference type="CDD" id="cd00130">
    <property type="entry name" value="PAS"/>
    <property type="match status" value="1"/>
</dbReference>
<dbReference type="Pfam" id="PF18024">
    <property type="entry name" value="HTH_50"/>
    <property type="match status" value="1"/>
</dbReference>
<evidence type="ECO:0000259" key="6">
    <source>
        <dbReference type="PROSITE" id="PS50045"/>
    </source>
</evidence>
<sequence length="444" mass="50532">MNPLLLLSNQSEEIMEMHDEDIIITTAEGRIIKVTPKSGEHYGLSPSELLGRSVVELERQGIFSPAITPQVVENKKKVVMVQKTPSGQKVLITGIPLLNDQSEVEHVISYSYELSELMIMKEYLNDLESQIVLAKEELAYFRDRQMEIKDFIAESPSTKQALKTVYKMKQFNTPVVIYGEHGTGKSVLAKTLHTESLKNDRPFIEVDCRSIPDAVFEEVLTSTEQSRGYLTLSSGGTLYLKEIDQLSSSSQSVLSKLLQDHDASRVIATSVDSLQELTQNGMFREDLFYRLHLVSICLKPLRERPEDLSKAITVYLNELNQKYSRQKNIDDTLYLHLLQLSWNGNFRELKNVLERSFIESEEDTIRINDLPPDYQPAKDEQMEIDLEGKTLPHILAFVERKVITNAKNRYRTTTEMASALGISQPSVVRKLKKYSTTPLGDDIL</sequence>
<organism evidence="8 9">
    <name type="scientific">Jeotgalibacillus campisalis</name>
    <dbReference type="NCBI Taxonomy" id="220754"/>
    <lineage>
        <taxon>Bacteria</taxon>
        <taxon>Bacillati</taxon>
        <taxon>Bacillota</taxon>
        <taxon>Bacilli</taxon>
        <taxon>Bacillales</taxon>
        <taxon>Caryophanaceae</taxon>
        <taxon>Jeotgalibacillus</taxon>
    </lineage>
</organism>
<dbReference type="PROSITE" id="PS50112">
    <property type="entry name" value="PAS"/>
    <property type="match status" value="1"/>
</dbReference>
<dbReference type="SUPFAM" id="SSF52540">
    <property type="entry name" value="P-loop containing nucleoside triphosphate hydrolases"/>
    <property type="match status" value="1"/>
</dbReference>
<feature type="coiled-coil region" evidence="5">
    <location>
        <begin position="117"/>
        <end position="144"/>
    </location>
</feature>
<feature type="domain" description="PAS" evidence="7">
    <location>
        <begin position="7"/>
        <end position="55"/>
    </location>
</feature>
<dbReference type="Pfam" id="PF25601">
    <property type="entry name" value="AAA_lid_14"/>
    <property type="match status" value="1"/>
</dbReference>
<dbReference type="OrthoDB" id="9771372at2"/>
<keyword evidence="5" id="KW-0175">Coiled coil</keyword>
<keyword evidence="1" id="KW-0547">Nucleotide-binding</keyword>
<evidence type="ECO:0000256" key="3">
    <source>
        <dbReference type="ARBA" id="ARBA00022840"/>
    </source>
</evidence>
<evidence type="ECO:0000256" key="5">
    <source>
        <dbReference type="SAM" id="Coils"/>
    </source>
</evidence>
<keyword evidence="3" id="KW-0067">ATP-binding</keyword>
<dbReference type="InterPro" id="IPR035965">
    <property type="entry name" value="PAS-like_dom_sf"/>
</dbReference>
<dbReference type="SUPFAM" id="SSF55785">
    <property type="entry name" value="PYP-like sensor domain (PAS domain)"/>
    <property type="match status" value="1"/>
</dbReference>
<dbReference type="Gene3D" id="3.40.50.300">
    <property type="entry name" value="P-loop containing nucleotide triphosphate hydrolases"/>
    <property type="match status" value="1"/>
</dbReference>
<feature type="domain" description="Sigma-54 factor interaction" evidence="6">
    <location>
        <begin position="151"/>
        <end position="358"/>
    </location>
</feature>